<dbReference type="InterPro" id="IPR000719">
    <property type="entry name" value="Prot_kinase_dom"/>
</dbReference>
<reference evidence="8 9" key="1">
    <citation type="journal article" date="2023" name="G3 (Bethesda)">
        <title>A high-quality reference genome for the fission yeast Schizosaccharomyces osmophilus.</title>
        <authorList>
            <person name="Jia G.S."/>
            <person name="Zhang W.C."/>
            <person name="Liang Y."/>
            <person name="Liu X.H."/>
            <person name="Rhind N."/>
            <person name="Pidoux A."/>
            <person name="Brysch-Herzberg M."/>
            <person name="Du L.L."/>
        </authorList>
    </citation>
    <scope>NUCLEOTIDE SEQUENCE [LARGE SCALE GENOMIC DNA]</scope>
    <source>
        <strain evidence="8 9">CBS 15793</strain>
    </source>
</reference>
<dbReference type="GO" id="GO:0004674">
    <property type="term" value="F:protein serine/threonine kinase activity"/>
    <property type="evidence" value="ECO:0007669"/>
    <property type="project" value="UniProtKB-KW"/>
</dbReference>
<gene>
    <name evidence="8" type="primary">mek1</name>
    <name evidence="8" type="ORF">SOMG_03989</name>
</gene>
<dbReference type="SMART" id="SM00220">
    <property type="entry name" value="S_TKc"/>
    <property type="match status" value="1"/>
</dbReference>
<dbReference type="SMART" id="SM00240">
    <property type="entry name" value="FHA"/>
    <property type="match status" value="1"/>
</dbReference>
<evidence type="ECO:0000256" key="4">
    <source>
        <dbReference type="PROSITE-ProRule" id="PRU10141"/>
    </source>
</evidence>
<dbReference type="GeneID" id="80877465"/>
<dbReference type="InterPro" id="IPR017441">
    <property type="entry name" value="Protein_kinase_ATP_BS"/>
</dbReference>
<dbReference type="CDD" id="cd05117">
    <property type="entry name" value="STKc_CAMK"/>
    <property type="match status" value="1"/>
</dbReference>
<dbReference type="SUPFAM" id="SSF49879">
    <property type="entry name" value="SMAD/FHA domain"/>
    <property type="match status" value="1"/>
</dbReference>
<dbReference type="PROSITE" id="PS50006">
    <property type="entry name" value="FHA_DOMAIN"/>
    <property type="match status" value="1"/>
</dbReference>
<dbReference type="PROSITE" id="PS50011">
    <property type="entry name" value="PROTEIN_KINASE_DOM"/>
    <property type="match status" value="1"/>
</dbReference>
<keyword evidence="8" id="KW-0418">Kinase</keyword>
<protein>
    <submittedName>
        <fullName evidence="8">Cds1/Rad53/Chk2 family protein kinase Mek1</fullName>
    </submittedName>
</protein>
<evidence type="ECO:0000256" key="5">
    <source>
        <dbReference type="RuleBase" id="RU000304"/>
    </source>
</evidence>
<dbReference type="Pfam" id="PF00498">
    <property type="entry name" value="FHA"/>
    <property type="match status" value="1"/>
</dbReference>
<dbReference type="Pfam" id="PF00069">
    <property type="entry name" value="Pkinase"/>
    <property type="match status" value="1"/>
</dbReference>
<dbReference type="Gene3D" id="1.10.510.10">
    <property type="entry name" value="Transferase(Phosphotransferase) domain 1"/>
    <property type="match status" value="1"/>
</dbReference>
<dbReference type="Gene3D" id="3.30.200.20">
    <property type="entry name" value="Phosphorylase Kinase, domain 1"/>
    <property type="match status" value="1"/>
</dbReference>
<feature type="binding site" evidence="4">
    <location>
        <position position="189"/>
    </location>
    <ligand>
        <name>ATP</name>
        <dbReference type="ChEBI" id="CHEBI:30616"/>
    </ligand>
</feature>
<dbReference type="Proteomes" id="UP001212411">
    <property type="component" value="Chromosome 2"/>
</dbReference>
<proteinExistence type="inferred from homology"/>
<dbReference type="InterPro" id="IPR000253">
    <property type="entry name" value="FHA_dom"/>
</dbReference>
<keyword evidence="2 4" id="KW-0547">Nucleotide-binding</keyword>
<dbReference type="SUPFAM" id="SSF56112">
    <property type="entry name" value="Protein kinase-like (PK-like)"/>
    <property type="match status" value="1"/>
</dbReference>
<keyword evidence="3 4" id="KW-0067">ATP-binding</keyword>
<dbReference type="CDD" id="cd22670">
    <property type="entry name" value="FHA_MEK1-like"/>
    <property type="match status" value="1"/>
</dbReference>
<keyword evidence="5" id="KW-0723">Serine/threonine-protein kinase</keyword>
<evidence type="ECO:0000259" key="7">
    <source>
        <dbReference type="PROSITE" id="PS50011"/>
    </source>
</evidence>
<keyword evidence="8" id="KW-0808">Transferase</keyword>
<organism evidence="8 9">
    <name type="scientific">Schizosaccharomyces osmophilus</name>
    <dbReference type="NCBI Taxonomy" id="2545709"/>
    <lineage>
        <taxon>Eukaryota</taxon>
        <taxon>Fungi</taxon>
        <taxon>Dikarya</taxon>
        <taxon>Ascomycota</taxon>
        <taxon>Taphrinomycotina</taxon>
        <taxon>Schizosaccharomycetes</taxon>
        <taxon>Schizosaccharomycetales</taxon>
        <taxon>Schizosaccharomycetaceae</taxon>
        <taxon>Schizosaccharomyces</taxon>
    </lineage>
</organism>
<dbReference type="PANTHER" id="PTHR24347">
    <property type="entry name" value="SERINE/THREONINE-PROTEIN KINASE"/>
    <property type="match status" value="1"/>
</dbReference>
<dbReference type="GO" id="GO:0005524">
    <property type="term" value="F:ATP binding"/>
    <property type="evidence" value="ECO:0007669"/>
    <property type="project" value="UniProtKB-UniRule"/>
</dbReference>
<evidence type="ECO:0000313" key="9">
    <source>
        <dbReference type="Proteomes" id="UP001212411"/>
    </source>
</evidence>
<sequence>MEFLSRAILTRSESTQILCEMSQIDESTLDIQQTEDGVLGRLFVFSSTSPQTAISIKKYEDVTVGRGNANTYQLIQSTASYRHFRVYSVLVDDDMDPLVYCQDLSSNGTFLNHCLIGKGNVVLLSDGDILDVRHCASFLYQQKNITDDDYHHEYDGEEFSITHRLLGTGGFSRIYMAIENKTGRQYACKIIEKRKVSSSRFYDDHEVSILKKLNHPNIVHVAMDYNSESQFFIFEELVTGGDLFSYLTKMGTVPEVTCLFIMYQLLQALGYLHSQNIAHRDLKLENILIVSSSDSVFRIILTDFGVARCMENGKRMSTFVGTMEYTAPEVRDLKGRSRRCKELNMGYGKEVDIWSLGIIMYLLLSGNSPVFSTDGNIVFEDAIWKTISRQAKDLISSFLQKIPTERPTVEEALQHPWFFRHKSRLDKLYRTRILKRPSL</sequence>
<accession>A0AAE9WFI9</accession>
<dbReference type="InterPro" id="IPR008271">
    <property type="entry name" value="Ser/Thr_kinase_AS"/>
</dbReference>
<dbReference type="InterPro" id="IPR011009">
    <property type="entry name" value="Kinase-like_dom_sf"/>
</dbReference>
<evidence type="ECO:0000259" key="6">
    <source>
        <dbReference type="PROSITE" id="PS50006"/>
    </source>
</evidence>
<evidence type="ECO:0000256" key="2">
    <source>
        <dbReference type="ARBA" id="ARBA00022741"/>
    </source>
</evidence>
<evidence type="ECO:0000256" key="3">
    <source>
        <dbReference type="ARBA" id="ARBA00022840"/>
    </source>
</evidence>
<dbReference type="InterPro" id="IPR008984">
    <property type="entry name" value="SMAD_FHA_dom_sf"/>
</dbReference>
<dbReference type="RefSeq" id="XP_056038520.1">
    <property type="nucleotide sequence ID" value="XM_056182776.1"/>
</dbReference>
<feature type="domain" description="FHA" evidence="6">
    <location>
        <begin position="62"/>
        <end position="116"/>
    </location>
</feature>
<dbReference type="PROSITE" id="PS00107">
    <property type="entry name" value="PROTEIN_KINASE_ATP"/>
    <property type="match status" value="1"/>
</dbReference>
<dbReference type="EMBL" id="CP115612">
    <property type="protein sequence ID" value="WBW74277.1"/>
    <property type="molecule type" value="Genomic_DNA"/>
</dbReference>
<feature type="domain" description="Protein kinase" evidence="7">
    <location>
        <begin position="160"/>
        <end position="418"/>
    </location>
</feature>
<dbReference type="AlphaFoldDB" id="A0AAE9WFI9"/>
<dbReference type="KEGG" id="som:SOMG_03989"/>
<evidence type="ECO:0000313" key="8">
    <source>
        <dbReference type="EMBL" id="WBW74277.1"/>
    </source>
</evidence>
<dbReference type="PROSITE" id="PS00108">
    <property type="entry name" value="PROTEIN_KINASE_ST"/>
    <property type="match status" value="1"/>
</dbReference>
<name>A0AAE9WFI9_9SCHI</name>
<keyword evidence="9" id="KW-1185">Reference proteome</keyword>
<comment type="similarity">
    <text evidence="1">Belongs to the protein kinase superfamily. CAMK Ser/Thr protein kinase family. CHEK2 subfamily.</text>
</comment>
<evidence type="ECO:0000256" key="1">
    <source>
        <dbReference type="ARBA" id="ARBA00005575"/>
    </source>
</evidence>
<dbReference type="Gene3D" id="2.60.200.20">
    <property type="match status" value="1"/>
</dbReference>